<feature type="non-terminal residue" evidence="1">
    <location>
        <position position="1"/>
    </location>
</feature>
<keyword evidence="2" id="KW-1185">Reference proteome</keyword>
<evidence type="ECO:0000313" key="1">
    <source>
        <dbReference type="EMBL" id="KAJ7740843.1"/>
    </source>
</evidence>
<name>A0AAD7N0T9_9AGAR</name>
<accession>A0AAD7N0T9</accession>
<gene>
    <name evidence="1" type="ORF">B0H16DRAFT_1566496</name>
</gene>
<dbReference type="AlphaFoldDB" id="A0AAD7N0T9"/>
<dbReference type="Proteomes" id="UP001215598">
    <property type="component" value="Unassembled WGS sequence"/>
</dbReference>
<comment type="caution">
    <text evidence="1">The sequence shown here is derived from an EMBL/GenBank/DDBJ whole genome shotgun (WGS) entry which is preliminary data.</text>
</comment>
<reference evidence="1" key="1">
    <citation type="submission" date="2023-03" db="EMBL/GenBank/DDBJ databases">
        <title>Massive genome expansion in bonnet fungi (Mycena s.s.) driven by repeated elements and novel gene families across ecological guilds.</title>
        <authorList>
            <consortium name="Lawrence Berkeley National Laboratory"/>
            <person name="Harder C.B."/>
            <person name="Miyauchi S."/>
            <person name="Viragh M."/>
            <person name="Kuo A."/>
            <person name="Thoen E."/>
            <person name="Andreopoulos B."/>
            <person name="Lu D."/>
            <person name="Skrede I."/>
            <person name="Drula E."/>
            <person name="Henrissat B."/>
            <person name="Morin E."/>
            <person name="Kohler A."/>
            <person name="Barry K."/>
            <person name="LaButti K."/>
            <person name="Morin E."/>
            <person name="Salamov A."/>
            <person name="Lipzen A."/>
            <person name="Mereny Z."/>
            <person name="Hegedus B."/>
            <person name="Baldrian P."/>
            <person name="Stursova M."/>
            <person name="Weitz H."/>
            <person name="Taylor A."/>
            <person name="Grigoriev I.V."/>
            <person name="Nagy L.G."/>
            <person name="Martin F."/>
            <person name="Kauserud H."/>
        </authorList>
    </citation>
    <scope>NUCLEOTIDE SEQUENCE</scope>
    <source>
        <strain evidence="1">CBHHK182m</strain>
    </source>
</reference>
<sequence>MRLSVLLTPIATTTTPSKKRQDAIRAEINAGHRFDSFVEERSEDFVEWHTTGTTTWALSEM</sequence>
<dbReference type="EMBL" id="JARKIB010000101">
    <property type="protein sequence ID" value="KAJ7740843.1"/>
    <property type="molecule type" value="Genomic_DNA"/>
</dbReference>
<organism evidence="1 2">
    <name type="scientific">Mycena metata</name>
    <dbReference type="NCBI Taxonomy" id="1033252"/>
    <lineage>
        <taxon>Eukaryota</taxon>
        <taxon>Fungi</taxon>
        <taxon>Dikarya</taxon>
        <taxon>Basidiomycota</taxon>
        <taxon>Agaricomycotina</taxon>
        <taxon>Agaricomycetes</taxon>
        <taxon>Agaricomycetidae</taxon>
        <taxon>Agaricales</taxon>
        <taxon>Marasmiineae</taxon>
        <taxon>Mycenaceae</taxon>
        <taxon>Mycena</taxon>
    </lineage>
</organism>
<protein>
    <submittedName>
        <fullName evidence="1">Uncharacterized protein</fullName>
    </submittedName>
</protein>
<evidence type="ECO:0000313" key="2">
    <source>
        <dbReference type="Proteomes" id="UP001215598"/>
    </source>
</evidence>
<proteinExistence type="predicted"/>